<feature type="region of interest" description="Disordered" evidence="6">
    <location>
        <begin position="41"/>
        <end position="81"/>
    </location>
</feature>
<evidence type="ECO:0000313" key="9">
    <source>
        <dbReference type="Proteomes" id="UP001578633"/>
    </source>
</evidence>
<evidence type="ECO:0000256" key="1">
    <source>
        <dbReference type="ARBA" id="ARBA00023125"/>
    </source>
</evidence>
<feature type="compositionally biased region" description="Polar residues" evidence="6">
    <location>
        <begin position="442"/>
        <end position="458"/>
    </location>
</feature>
<feature type="region of interest" description="Disordered" evidence="6">
    <location>
        <begin position="98"/>
        <end position="242"/>
    </location>
</feature>
<organism evidence="8 9">
    <name type="scientific">Alternaria dauci</name>
    <dbReference type="NCBI Taxonomy" id="48095"/>
    <lineage>
        <taxon>Eukaryota</taxon>
        <taxon>Fungi</taxon>
        <taxon>Dikarya</taxon>
        <taxon>Ascomycota</taxon>
        <taxon>Pezizomycotina</taxon>
        <taxon>Dothideomycetes</taxon>
        <taxon>Pleosporomycetidae</taxon>
        <taxon>Pleosporales</taxon>
        <taxon>Pleosporineae</taxon>
        <taxon>Pleosporaceae</taxon>
        <taxon>Alternaria</taxon>
        <taxon>Alternaria sect. Porri</taxon>
    </lineage>
</organism>
<feature type="compositionally biased region" description="Basic and acidic residues" evidence="6">
    <location>
        <begin position="68"/>
        <end position="81"/>
    </location>
</feature>
<evidence type="ECO:0000256" key="6">
    <source>
        <dbReference type="SAM" id="MobiDB-lite"/>
    </source>
</evidence>
<keyword evidence="2 4" id="KW-0371">Homeobox</keyword>
<dbReference type="RefSeq" id="XP_069308944.1">
    <property type="nucleotide sequence ID" value="XM_069449135.1"/>
</dbReference>
<feature type="DNA-binding region" description="Homeobox" evidence="4">
    <location>
        <begin position="54"/>
        <end position="113"/>
    </location>
</feature>
<dbReference type="EMBL" id="JBHGVX010000002">
    <property type="protein sequence ID" value="KAL1798360.1"/>
    <property type="molecule type" value="Genomic_DNA"/>
</dbReference>
<dbReference type="InterPro" id="IPR017970">
    <property type="entry name" value="Homeobox_CS"/>
</dbReference>
<reference evidence="8 9" key="1">
    <citation type="submission" date="2024-09" db="EMBL/GenBank/DDBJ databases">
        <title>T2T genomes of carrot and Alternaria dauci and their utility for understanding host-pathogen interaction during carrot leaf blight disease.</title>
        <authorList>
            <person name="Liu W."/>
            <person name="Xu S."/>
            <person name="Ou C."/>
            <person name="Liu X."/>
            <person name="Zhuang F."/>
            <person name="Deng X.W."/>
        </authorList>
    </citation>
    <scope>NUCLEOTIDE SEQUENCE [LARGE SCALE GENOMIC DNA]</scope>
    <source>
        <strain evidence="8 9">A2016</strain>
    </source>
</reference>
<feature type="region of interest" description="Disordered" evidence="6">
    <location>
        <begin position="344"/>
        <end position="366"/>
    </location>
</feature>
<dbReference type="Pfam" id="PF00046">
    <property type="entry name" value="Homeodomain"/>
    <property type="match status" value="1"/>
</dbReference>
<dbReference type="PROSITE" id="PS50071">
    <property type="entry name" value="HOMEOBOX_2"/>
    <property type="match status" value="1"/>
</dbReference>
<feature type="compositionally biased region" description="Basic and acidic residues" evidence="6">
    <location>
        <begin position="151"/>
        <end position="164"/>
    </location>
</feature>
<name>A0ABR3UPE8_9PLEO</name>
<dbReference type="PANTHER" id="PTHR24324:SF9">
    <property type="entry name" value="HOMEOBOX DOMAIN-CONTAINING PROTEIN"/>
    <property type="match status" value="1"/>
</dbReference>
<evidence type="ECO:0000256" key="3">
    <source>
        <dbReference type="ARBA" id="ARBA00023242"/>
    </source>
</evidence>
<feature type="compositionally biased region" description="Low complexity" evidence="6">
    <location>
        <begin position="116"/>
        <end position="134"/>
    </location>
</feature>
<dbReference type="CDD" id="cd00086">
    <property type="entry name" value="homeodomain"/>
    <property type="match status" value="1"/>
</dbReference>
<dbReference type="InterPro" id="IPR001356">
    <property type="entry name" value="HD"/>
</dbReference>
<gene>
    <name evidence="8" type="ORF">ACET3X_002397</name>
</gene>
<feature type="compositionally biased region" description="Basic and acidic residues" evidence="6">
    <location>
        <begin position="478"/>
        <end position="497"/>
    </location>
</feature>
<evidence type="ECO:0000256" key="5">
    <source>
        <dbReference type="RuleBase" id="RU000682"/>
    </source>
</evidence>
<evidence type="ECO:0000313" key="8">
    <source>
        <dbReference type="EMBL" id="KAL1798360.1"/>
    </source>
</evidence>
<keyword evidence="9" id="KW-1185">Reference proteome</keyword>
<feature type="compositionally biased region" description="Low complexity" evidence="6">
    <location>
        <begin position="212"/>
        <end position="223"/>
    </location>
</feature>
<dbReference type="Proteomes" id="UP001578633">
    <property type="component" value="Chromosome 2"/>
</dbReference>
<feature type="region of interest" description="Disordered" evidence="6">
    <location>
        <begin position="1"/>
        <end position="21"/>
    </location>
</feature>
<keyword evidence="3 4" id="KW-0539">Nucleus</keyword>
<comment type="subcellular location">
    <subcellularLocation>
        <location evidence="4 5">Nucleus</location>
    </subcellularLocation>
</comment>
<evidence type="ECO:0000256" key="2">
    <source>
        <dbReference type="ARBA" id="ARBA00023155"/>
    </source>
</evidence>
<dbReference type="SUPFAM" id="SSF46689">
    <property type="entry name" value="Homeodomain-like"/>
    <property type="match status" value="1"/>
</dbReference>
<proteinExistence type="predicted"/>
<accession>A0ABR3UPE8</accession>
<feature type="region of interest" description="Disordered" evidence="6">
    <location>
        <begin position="414"/>
        <end position="549"/>
    </location>
</feature>
<evidence type="ECO:0000259" key="7">
    <source>
        <dbReference type="PROSITE" id="PS50071"/>
    </source>
</evidence>
<feature type="compositionally biased region" description="Low complexity" evidence="6">
    <location>
        <begin position="1"/>
        <end position="19"/>
    </location>
</feature>
<dbReference type="SMART" id="SM00389">
    <property type="entry name" value="HOX"/>
    <property type="match status" value="1"/>
</dbReference>
<protein>
    <recommendedName>
        <fullName evidence="7">Homeobox domain-containing protein</fullName>
    </recommendedName>
</protein>
<feature type="compositionally biased region" description="Polar residues" evidence="6">
    <location>
        <begin position="224"/>
        <end position="242"/>
    </location>
</feature>
<comment type="caution">
    <text evidence="8">The sequence shown here is derived from an EMBL/GenBank/DDBJ whole genome shotgun (WGS) entry which is preliminary data.</text>
</comment>
<evidence type="ECO:0000256" key="4">
    <source>
        <dbReference type="PROSITE-ProRule" id="PRU00108"/>
    </source>
</evidence>
<feature type="region of interest" description="Disordered" evidence="6">
    <location>
        <begin position="257"/>
        <end position="328"/>
    </location>
</feature>
<keyword evidence="1 4" id="KW-0238">DNA-binding</keyword>
<dbReference type="PROSITE" id="PS00027">
    <property type="entry name" value="HOMEOBOX_1"/>
    <property type="match status" value="1"/>
</dbReference>
<feature type="domain" description="Homeobox" evidence="7">
    <location>
        <begin position="52"/>
        <end position="112"/>
    </location>
</feature>
<sequence length="585" mass="64042">MSASSPLPSFSSPASSRLPTARRASFSGQLAFLVHSQETVANHMPPDVDNKALARQKRRRTSKEDEDVLKSEYLRNPKPDKAARLEIVQKVALGEKEVQIWFQNKRQNDRRRSRPLEPSSTASLMSSSSTMSDPPTEDEAVAMAHNIDNAPEPKESDECPKSDPPEQPATPELTSDETIPEPRTIDTAISALEPESANEAVVEPSTEAQSTENVSVEVSNSQQIAPSSQGAAQQRTSWISNRRSASFVRYLEDYTPEVITFPNPPPKPSVSPDNATKTPSRPLKRKHSFVRISTNEDGTARIVTDLDKTPSPPKSKKTPSSFSRAAAGLRRSYSAAGLNDRLAAAARGEPSPKVPRTASNIGRSRDSRAWEFWCDPESRSTTSLTTRAEQEESGSAADAIGILRANRRILAQNQARQNSSPLMARHSSHKVQGSPLVKKSRSAIQRASTINGRFSNNDYADYKKGGESTESDEFPQTESDKENWEPDASKSVRRDRQVAATPPASRAARRILGENTDLMSQTSSLGAMLAKDKRKGGKSIVDPEQDDELRQFMHGDDASGRSSINSAEEAGCVEGLLKLSQGQWR</sequence>
<dbReference type="GeneID" id="96082719"/>
<dbReference type="InterPro" id="IPR009057">
    <property type="entry name" value="Homeodomain-like_sf"/>
</dbReference>
<dbReference type="InterPro" id="IPR051000">
    <property type="entry name" value="Homeobox_DNA-bind_prot"/>
</dbReference>
<dbReference type="PANTHER" id="PTHR24324">
    <property type="entry name" value="HOMEOBOX PROTEIN HHEX"/>
    <property type="match status" value="1"/>
</dbReference>
<dbReference type="Gene3D" id="1.10.10.60">
    <property type="entry name" value="Homeodomain-like"/>
    <property type="match status" value="1"/>
</dbReference>